<keyword evidence="6 8" id="KW-0479">Metal-binding</keyword>
<evidence type="ECO:0000256" key="3">
    <source>
        <dbReference type="ARBA" id="ARBA00009292"/>
    </source>
</evidence>
<dbReference type="InterPro" id="IPR029014">
    <property type="entry name" value="NiFe-Hase_large"/>
</dbReference>
<comment type="similarity">
    <text evidence="3 9">Belongs to the [NiFe]/[NiFeSe] hydrogenase large subunit family.</text>
</comment>
<feature type="binding site" evidence="8">
    <location>
        <position position="496"/>
    </location>
    <ligand>
        <name>Ni(2+)</name>
        <dbReference type="ChEBI" id="CHEBI:49786"/>
    </ligand>
</feature>
<comment type="cofactor">
    <cofactor evidence="1 8">
        <name>Ni(2+)</name>
        <dbReference type="ChEBI" id="CHEBI:49786"/>
    </cofactor>
</comment>
<dbReference type="PROSITE" id="PS00507">
    <property type="entry name" value="NI_HGENASE_L_1"/>
    <property type="match status" value="1"/>
</dbReference>
<dbReference type="FunFam" id="1.10.645.10:FF:000002">
    <property type="entry name" value="Hydrogenase 2 large subunit"/>
    <property type="match status" value="1"/>
</dbReference>
<dbReference type="InterPro" id="IPR050867">
    <property type="entry name" value="NiFe/NiFeSe_hydrgnase_LSU"/>
</dbReference>
<dbReference type="PANTHER" id="PTHR42958">
    <property type="entry name" value="HYDROGENASE-2 LARGE CHAIN"/>
    <property type="match status" value="1"/>
</dbReference>
<organism evidence="10 11">
    <name type="scientific">Candidatus Solincola sediminis</name>
    <dbReference type="NCBI Taxonomy" id="1797199"/>
    <lineage>
        <taxon>Bacteria</taxon>
        <taxon>Bacillati</taxon>
        <taxon>Actinomycetota</taxon>
        <taxon>Candidatus Geothermincolia</taxon>
        <taxon>Candidatus Geothermincolales</taxon>
        <taxon>Candidatus Geothermincolaceae</taxon>
        <taxon>Candidatus Solincola</taxon>
    </lineage>
</organism>
<dbReference type="STRING" id="1797197.A2Y75_09410"/>
<sequence>MAELISIDPVTRIEGHLRMDVEIEDGVVKDAWSSGTMFRGIEMLLKGKHPWDAQQVTERICGVCPLVHGTASSYALDDALGVNLPDNARLIRNLTLGANFIQSHILHFYHLAALDYVDVTAVLNYSGNDPVLQEIKGKIAGLVAANDPYPLLPRYESNDYVSDPTLATTLVNHYIQALEMRKKAHEMLTIFYGRMPSFVGTIPGGVTQQPTISNVAAFRSRLAELRDWIDRIYIQDILTVAGVSAYAPFLTAGDSGGNYLAYGGFDQDSKGNVKFLERGVITNGDIMNVKDFDEDQITESVAYSWYEDSTEGLNPRNGKTEPEVDKTNGYTFLKAPRYNGQPMEVGPLARMLVMKPKMLVDLATQLNLLSTPPFQFGILPRHAARAIECKMIADEMDKWLDQLDINGNIWDKKDLPGDSYGRGLVEGPRGALGHWIHIVDKKIGNYQAVVPTTWNASPRDKDGTRGPIETSLIGIPVPDVNNPINVVRTIRSFDPCLACAIHVIHPEHNGVKKFRVV</sequence>
<evidence type="ECO:0000313" key="10">
    <source>
        <dbReference type="EMBL" id="OFW55523.1"/>
    </source>
</evidence>
<dbReference type="Pfam" id="PF00374">
    <property type="entry name" value="NiFeSe_Hases"/>
    <property type="match status" value="1"/>
</dbReference>
<evidence type="ECO:0000256" key="9">
    <source>
        <dbReference type="RuleBase" id="RU003896"/>
    </source>
</evidence>
<dbReference type="InterPro" id="IPR018194">
    <property type="entry name" value="Ni-dep_hyd_lsu_Ni_BS"/>
</dbReference>
<feature type="binding site" evidence="8">
    <location>
        <position position="64"/>
    </location>
    <ligand>
        <name>Ni(2+)</name>
        <dbReference type="ChEBI" id="CHEBI:49786"/>
    </ligand>
</feature>
<keyword evidence="8" id="KW-0408">Iron</keyword>
<name>A0A1F2WFA4_9ACTN</name>
<feature type="binding site" evidence="8">
    <location>
        <position position="499"/>
    </location>
    <ligand>
        <name>Fe cation</name>
        <dbReference type="ChEBI" id="CHEBI:24875"/>
    </ligand>
</feature>
<dbReference type="GO" id="GO:0016151">
    <property type="term" value="F:nickel cation binding"/>
    <property type="evidence" value="ECO:0007669"/>
    <property type="project" value="InterPro"/>
</dbReference>
<protein>
    <submittedName>
        <fullName evidence="10">Iron hydrogenase</fullName>
    </submittedName>
</protein>
<comment type="cofactor">
    <cofactor evidence="8">
        <name>Fe cation</name>
        <dbReference type="ChEBI" id="CHEBI:24875"/>
    </cofactor>
</comment>
<keyword evidence="5 8" id="KW-0533">Nickel</keyword>
<dbReference type="GO" id="GO:0008901">
    <property type="term" value="F:ferredoxin hydrogenase activity"/>
    <property type="evidence" value="ECO:0007669"/>
    <property type="project" value="InterPro"/>
</dbReference>
<accession>A0A1F2WFA4</accession>
<feature type="binding site" evidence="8">
    <location>
        <position position="64"/>
    </location>
    <ligand>
        <name>Fe cation</name>
        <dbReference type="ChEBI" id="CHEBI:24875"/>
    </ligand>
</feature>
<keyword evidence="8" id="KW-0460">Magnesium</keyword>
<reference evidence="10 11" key="1">
    <citation type="journal article" date="2016" name="Nat. Commun.">
        <title>Thousands of microbial genomes shed light on interconnected biogeochemical processes in an aquifer system.</title>
        <authorList>
            <person name="Anantharaman K."/>
            <person name="Brown C.T."/>
            <person name="Hug L.A."/>
            <person name="Sharon I."/>
            <person name="Castelle C.J."/>
            <person name="Probst A.J."/>
            <person name="Thomas B.C."/>
            <person name="Singh A."/>
            <person name="Wilkins M.J."/>
            <person name="Karaoz U."/>
            <person name="Brodie E.L."/>
            <person name="Williams K.H."/>
            <person name="Hubbard S.S."/>
            <person name="Banfield J.F."/>
        </authorList>
    </citation>
    <scope>NUCLEOTIDE SEQUENCE [LARGE SCALE GENOMIC DNA]</scope>
</reference>
<dbReference type="GO" id="GO:0030313">
    <property type="term" value="C:cell envelope"/>
    <property type="evidence" value="ECO:0007669"/>
    <property type="project" value="UniProtKB-SubCell"/>
</dbReference>
<evidence type="ECO:0000256" key="5">
    <source>
        <dbReference type="ARBA" id="ARBA00022596"/>
    </source>
</evidence>
<dbReference type="Proteomes" id="UP000177876">
    <property type="component" value="Unassembled WGS sequence"/>
</dbReference>
<dbReference type="AlphaFoldDB" id="A0A1F2WFA4"/>
<evidence type="ECO:0000313" key="11">
    <source>
        <dbReference type="Proteomes" id="UP000177876"/>
    </source>
</evidence>
<evidence type="ECO:0000256" key="2">
    <source>
        <dbReference type="ARBA" id="ARBA00004196"/>
    </source>
</evidence>
<comment type="caution">
    <text evidence="10">The sequence shown here is derived from an EMBL/GenBank/DDBJ whole genome shotgun (WGS) entry which is preliminary data.</text>
</comment>
<evidence type="ECO:0000256" key="6">
    <source>
        <dbReference type="ARBA" id="ARBA00022723"/>
    </source>
</evidence>
<evidence type="ECO:0000256" key="8">
    <source>
        <dbReference type="PIRSR" id="PIRSR601501-1"/>
    </source>
</evidence>
<dbReference type="SUPFAM" id="SSF56762">
    <property type="entry name" value="HydB/Nqo4-like"/>
    <property type="match status" value="1"/>
</dbReference>
<dbReference type="PANTHER" id="PTHR42958:SF2">
    <property type="entry name" value="UPTAKE HYDROGENASE LARGE SUBUNIT"/>
    <property type="match status" value="1"/>
</dbReference>
<dbReference type="NCBIfam" id="NF033181">
    <property type="entry name" value="NiFeSe_hydrog"/>
    <property type="match status" value="1"/>
</dbReference>
<evidence type="ECO:0000256" key="1">
    <source>
        <dbReference type="ARBA" id="ARBA00001967"/>
    </source>
</evidence>
<dbReference type="PROSITE" id="PS00508">
    <property type="entry name" value="NI_HGENASE_L_2"/>
    <property type="match status" value="1"/>
</dbReference>
<feature type="binding site" evidence="8">
    <location>
        <position position="61"/>
    </location>
    <ligand>
        <name>Ni(2+)</name>
        <dbReference type="ChEBI" id="CHEBI:49786"/>
    </ligand>
</feature>
<keyword evidence="7 9" id="KW-0560">Oxidoreductase</keyword>
<dbReference type="EMBL" id="MELK01000053">
    <property type="protein sequence ID" value="OFW55523.1"/>
    <property type="molecule type" value="Genomic_DNA"/>
</dbReference>
<evidence type="ECO:0000256" key="4">
    <source>
        <dbReference type="ARBA" id="ARBA00011771"/>
    </source>
</evidence>
<evidence type="ECO:0000256" key="7">
    <source>
        <dbReference type="ARBA" id="ARBA00023002"/>
    </source>
</evidence>
<gene>
    <name evidence="10" type="ORF">A2Y75_09410</name>
</gene>
<comment type="subunit">
    <text evidence="4">Heterodimer of a large and a small subunit.</text>
</comment>
<dbReference type="InterPro" id="IPR001501">
    <property type="entry name" value="Ni-dep_hyd_lsu"/>
</dbReference>
<comment type="subcellular location">
    <subcellularLocation>
        <location evidence="2">Cell envelope</location>
    </subcellularLocation>
</comment>
<proteinExistence type="inferred from homology"/>
<dbReference type="Gene3D" id="1.10.645.10">
    <property type="entry name" value="Cytochrome-c3 Hydrogenase, chain B"/>
    <property type="match status" value="1"/>
</dbReference>
<feature type="binding site" evidence="8">
    <location>
        <position position="502"/>
    </location>
    <ligand>
        <name>Mg(2+)</name>
        <dbReference type="ChEBI" id="CHEBI:18420"/>
    </ligand>
</feature>
<feature type="binding site" evidence="8">
    <location>
        <position position="42"/>
    </location>
    <ligand>
        <name>Mg(2+)</name>
        <dbReference type="ChEBI" id="CHEBI:18420"/>
    </ligand>
</feature>